<dbReference type="PANTHER" id="PTHR14021:SF15">
    <property type="entry name" value="IRON-SULFUR CLUSTER CO-CHAPERONE PROTEIN HSCB"/>
    <property type="match status" value="1"/>
</dbReference>
<keyword evidence="4" id="KW-1185">Reference proteome</keyword>
<organism evidence="4 5">
    <name type="scientific">Microtus ochrogaster</name>
    <name type="common">Prairie vole</name>
    <dbReference type="NCBI Taxonomy" id="79684"/>
    <lineage>
        <taxon>Eukaryota</taxon>
        <taxon>Metazoa</taxon>
        <taxon>Chordata</taxon>
        <taxon>Craniata</taxon>
        <taxon>Vertebrata</taxon>
        <taxon>Euteleostomi</taxon>
        <taxon>Mammalia</taxon>
        <taxon>Eutheria</taxon>
        <taxon>Euarchontoglires</taxon>
        <taxon>Glires</taxon>
        <taxon>Rodentia</taxon>
        <taxon>Myomorpha</taxon>
        <taxon>Muroidea</taxon>
        <taxon>Cricetidae</taxon>
        <taxon>Arvicolinae</taxon>
        <taxon>Microtus</taxon>
    </lineage>
</organism>
<evidence type="ECO:0000259" key="3">
    <source>
        <dbReference type="Pfam" id="PF07743"/>
    </source>
</evidence>
<dbReference type="InterPro" id="IPR009073">
    <property type="entry name" value="HscB_oligo_C"/>
</dbReference>
<keyword evidence="2" id="KW-0143">Chaperone</keyword>
<comment type="similarity">
    <text evidence="1">Belongs to the HscB family.</text>
</comment>
<dbReference type="Proteomes" id="UP000694915">
    <property type="component" value="Chromosome 2"/>
</dbReference>
<sequence>MWSSGARALLCVWKLKLQGIEIPEGTDHGTDSQFLVEIMEINEKLAHAQSEAAIEEIKSTVRAKKKEFTDNVNRAFEQGDFEKAKEILTKMKYFSNIEEKIQLSKNPL</sequence>
<dbReference type="Gene3D" id="1.20.1280.20">
    <property type="entry name" value="HscB, C-terminal domain"/>
    <property type="match status" value="1"/>
</dbReference>
<dbReference type="GeneID" id="101997201"/>
<evidence type="ECO:0000313" key="4">
    <source>
        <dbReference type="Proteomes" id="UP000694915"/>
    </source>
</evidence>
<dbReference type="SUPFAM" id="SSF47144">
    <property type="entry name" value="HSC20 (HSCB), C-terminal oligomerisation domain"/>
    <property type="match status" value="1"/>
</dbReference>
<dbReference type="InterPro" id="IPR036386">
    <property type="entry name" value="HscB_C_sf"/>
</dbReference>
<dbReference type="PANTHER" id="PTHR14021">
    <property type="entry name" value="IRON-SULFUR CLUSTER CO-CHAPERONE PROTEIN HSCB"/>
    <property type="match status" value="1"/>
</dbReference>
<dbReference type="RefSeq" id="XP_026643216.1">
    <property type="nucleotide sequence ID" value="XM_026787415.1"/>
</dbReference>
<reference evidence="5" key="1">
    <citation type="submission" date="2025-08" db="UniProtKB">
        <authorList>
            <consortium name="RefSeq"/>
        </authorList>
    </citation>
    <scope>IDENTIFICATION</scope>
</reference>
<protein>
    <submittedName>
        <fullName evidence="5">Iron-sulfur cluster co-chaperone protein HscB, mitochondrial isoform X4</fullName>
    </submittedName>
</protein>
<feature type="domain" description="Co-chaperone HscB C-terminal oligomerisation" evidence="3">
    <location>
        <begin position="31"/>
        <end position="102"/>
    </location>
</feature>
<evidence type="ECO:0000256" key="1">
    <source>
        <dbReference type="ARBA" id="ARBA00010476"/>
    </source>
</evidence>
<name>A0ABM1UMK4_MICOH</name>
<accession>A0ABM1UMK4</accession>
<evidence type="ECO:0000313" key="5">
    <source>
        <dbReference type="RefSeq" id="XP_026643216.1"/>
    </source>
</evidence>
<dbReference type="Pfam" id="PF07743">
    <property type="entry name" value="HSCB_C"/>
    <property type="match status" value="1"/>
</dbReference>
<gene>
    <name evidence="5" type="primary">Hscb</name>
</gene>
<evidence type="ECO:0000256" key="2">
    <source>
        <dbReference type="ARBA" id="ARBA00023186"/>
    </source>
</evidence>
<proteinExistence type="inferred from homology"/>
<dbReference type="InterPro" id="IPR004640">
    <property type="entry name" value="HscB"/>
</dbReference>